<evidence type="ECO:0000313" key="1">
    <source>
        <dbReference type="EMBL" id="KAF2853843.1"/>
    </source>
</evidence>
<name>A0A6A7BER8_9PLEO</name>
<protein>
    <submittedName>
        <fullName evidence="1">Uncharacterized protein</fullName>
    </submittedName>
</protein>
<proteinExistence type="predicted"/>
<keyword evidence="2" id="KW-1185">Reference proteome</keyword>
<dbReference type="OrthoDB" id="3776135at2759"/>
<evidence type="ECO:0000313" key="2">
    <source>
        <dbReference type="Proteomes" id="UP000799423"/>
    </source>
</evidence>
<dbReference type="Proteomes" id="UP000799423">
    <property type="component" value="Unassembled WGS sequence"/>
</dbReference>
<organism evidence="1 2">
    <name type="scientific">Plenodomus tracheiphilus IPT5</name>
    <dbReference type="NCBI Taxonomy" id="1408161"/>
    <lineage>
        <taxon>Eukaryota</taxon>
        <taxon>Fungi</taxon>
        <taxon>Dikarya</taxon>
        <taxon>Ascomycota</taxon>
        <taxon>Pezizomycotina</taxon>
        <taxon>Dothideomycetes</taxon>
        <taxon>Pleosporomycetidae</taxon>
        <taxon>Pleosporales</taxon>
        <taxon>Pleosporineae</taxon>
        <taxon>Leptosphaeriaceae</taxon>
        <taxon>Plenodomus</taxon>
    </lineage>
</organism>
<dbReference type="EMBL" id="MU006294">
    <property type="protein sequence ID" value="KAF2853843.1"/>
    <property type="molecule type" value="Genomic_DNA"/>
</dbReference>
<dbReference type="AlphaFoldDB" id="A0A6A7BER8"/>
<sequence length="208" mass="22764">MTALDKKVGPVPCKIDIYLFDNIEASDGSGQRSKKKAVDFNVSGENIPEEYRKGLQTAFIDQIADTYMIATGGKNCYLFDRKLTICLFCSGLCLPQTPRGQPLGRRGRVLKWCNAPESVRVVLNDGEGKEIAYMKVSIKFQGTTEQGVFDCINVTDAVDKNARENRQGLVKTAMSTEQVDVVVGCLSKEVTSSCPNAECKCQLGSCLT</sequence>
<gene>
    <name evidence="1" type="ORF">T440DRAFT_552465</name>
</gene>
<reference evidence="1" key="1">
    <citation type="submission" date="2020-01" db="EMBL/GenBank/DDBJ databases">
        <authorList>
            <consortium name="DOE Joint Genome Institute"/>
            <person name="Haridas S."/>
            <person name="Albert R."/>
            <person name="Binder M."/>
            <person name="Bloem J."/>
            <person name="Labutti K."/>
            <person name="Salamov A."/>
            <person name="Andreopoulos B."/>
            <person name="Baker S.E."/>
            <person name="Barry K."/>
            <person name="Bills G."/>
            <person name="Bluhm B.H."/>
            <person name="Cannon C."/>
            <person name="Castanera R."/>
            <person name="Culley D.E."/>
            <person name="Daum C."/>
            <person name="Ezra D."/>
            <person name="Gonzalez J.B."/>
            <person name="Henrissat B."/>
            <person name="Kuo A."/>
            <person name="Liang C."/>
            <person name="Lipzen A."/>
            <person name="Lutzoni F."/>
            <person name="Magnuson J."/>
            <person name="Mondo S."/>
            <person name="Nolan M."/>
            <person name="Ohm R."/>
            <person name="Pangilinan J."/>
            <person name="Park H.-J."/>
            <person name="Ramirez L."/>
            <person name="Alfaro M."/>
            <person name="Sun H."/>
            <person name="Tritt A."/>
            <person name="Yoshinaga Y."/>
            <person name="Zwiers L.-H."/>
            <person name="Turgeon B.G."/>
            <person name="Goodwin S.B."/>
            <person name="Spatafora J.W."/>
            <person name="Crous P.W."/>
            <person name="Grigoriev I.V."/>
        </authorList>
    </citation>
    <scope>NUCLEOTIDE SEQUENCE</scope>
    <source>
        <strain evidence="1">IPT5</strain>
    </source>
</reference>
<accession>A0A6A7BER8</accession>